<dbReference type="CDD" id="cd18624">
    <property type="entry name" value="GH32_Fruct1-like"/>
    <property type="match status" value="1"/>
</dbReference>
<keyword evidence="6" id="KW-0926">Vacuole</keyword>
<evidence type="ECO:0000256" key="17">
    <source>
        <dbReference type="RuleBase" id="RU362110"/>
    </source>
</evidence>
<keyword evidence="21" id="KW-1185">Reference proteome</keyword>
<evidence type="ECO:0000256" key="12">
    <source>
        <dbReference type="ARBA" id="ARBA00023295"/>
    </source>
</evidence>
<evidence type="ECO:0000256" key="14">
    <source>
        <dbReference type="ARBA" id="ARBA00080765"/>
    </source>
</evidence>
<comment type="subcellular location">
    <subcellularLocation>
        <location evidence="3">Membrane</location>
        <topology evidence="3">Single-pass type II membrane protein</topology>
    </subcellularLocation>
    <subcellularLocation>
        <location evidence="2">Vacuole lumen</location>
    </subcellularLocation>
</comment>
<evidence type="ECO:0000256" key="1">
    <source>
        <dbReference type="ARBA" id="ARBA00000094"/>
    </source>
</evidence>
<keyword evidence="9" id="KW-0735">Signal-anchor</keyword>
<keyword evidence="10" id="KW-1133">Transmembrane helix</keyword>
<evidence type="ECO:0000256" key="11">
    <source>
        <dbReference type="ARBA" id="ARBA00023136"/>
    </source>
</evidence>
<dbReference type="SUPFAM" id="SSF49899">
    <property type="entry name" value="Concanavalin A-like lectins/glucanases"/>
    <property type="match status" value="1"/>
</dbReference>
<evidence type="ECO:0000256" key="10">
    <source>
        <dbReference type="ARBA" id="ARBA00022989"/>
    </source>
</evidence>
<protein>
    <recommendedName>
        <fullName evidence="13">Acid beta-fructofuranosidase</fullName>
    </recommendedName>
    <alternativeName>
        <fullName evidence="16">Acid invertase</fullName>
    </alternativeName>
    <alternativeName>
        <fullName evidence="14">Acid sucrose hydrolase</fullName>
    </alternativeName>
    <alternativeName>
        <fullName evidence="15">Vacuolar invertase</fullName>
    </alternativeName>
</protein>
<dbReference type="Proteomes" id="UP000634136">
    <property type="component" value="Unassembled WGS sequence"/>
</dbReference>
<evidence type="ECO:0000256" key="16">
    <source>
        <dbReference type="ARBA" id="ARBA00082853"/>
    </source>
</evidence>
<evidence type="ECO:0000256" key="9">
    <source>
        <dbReference type="ARBA" id="ARBA00022968"/>
    </source>
</evidence>
<evidence type="ECO:0000256" key="8">
    <source>
        <dbReference type="ARBA" id="ARBA00022801"/>
    </source>
</evidence>
<dbReference type="GO" id="GO:0016020">
    <property type="term" value="C:membrane"/>
    <property type="evidence" value="ECO:0007669"/>
    <property type="project" value="UniProtKB-SubCell"/>
</dbReference>
<evidence type="ECO:0000259" key="19">
    <source>
        <dbReference type="Pfam" id="PF08244"/>
    </source>
</evidence>
<evidence type="ECO:0000256" key="7">
    <source>
        <dbReference type="ARBA" id="ARBA00022692"/>
    </source>
</evidence>
<evidence type="ECO:0000259" key="18">
    <source>
        <dbReference type="Pfam" id="PF00251"/>
    </source>
</evidence>
<reference evidence="20" key="1">
    <citation type="submission" date="2020-09" db="EMBL/GenBank/DDBJ databases">
        <title>Genome-Enabled Discovery of Anthraquinone Biosynthesis in Senna tora.</title>
        <authorList>
            <person name="Kang S.-H."/>
            <person name="Pandey R.P."/>
            <person name="Lee C.-M."/>
            <person name="Sim J.-S."/>
            <person name="Jeong J.-T."/>
            <person name="Choi B.-S."/>
            <person name="Jung M."/>
            <person name="Ginzburg D."/>
            <person name="Zhao K."/>
            <person name="Won S.Y."/>
            <person name="Oh T.-J."/>
            <person name="Yu Y."/>
            <person name="Kim N.-H."/>
            <person name="Lee O.R."/>
            <person name="Lee T.-H."/>
            <person name="Bashyal P."/>
            <person name="Kim T.-S."/>
            <person name="Lee W.-H."/>
            <person name="Kawkins C."/>
            <person name="Kim C.-K."/>
            <person name="Kim J.S."/>
            <person name="Ahn B.O."/>
            <person name="Rhee S.Y."/>
            <person name="Sohng J.K."/>
        </authorList>
    </citation>
    <scope>NUCLEOTIDE SEQUENCE</scope>
    <source>
        <tissue evidence="20">Leaf</tissue>
    </source>
</reference>
<dbReference type="InterPro" id="IPR013189">
    <property type="entry name" value="Glyco_hydro_32_C"/>
</dbReference>
<evidence type="ECO:0000256" key="2">
    <source>
        <dbReference type="ARBA" id="ARBA00004410"/>
    </source>
</evidence>
<dbReference type="Pfam" id="PF00251">
    <property type="entry name" value="Glyco_hydro_32N"/>
    <property type="match status" value="1"/>
</dbReference>
<keyword evidence="8 17" id="KW-0378">Hydrolase</keyword>
<dbReference type="FunFam" id="2.115.10.20:FF:000001">
    <property type="entry name" value="Beta-fructofuranosidase, insoluble isoenzyme CWINV1"/>
    <property type="match status" value="1"/>
</dbReference>
<dbReference type="SUPFAM" id="SSF75005">
    <property type="entry name" value="Arabinanase/levansucrase/invertase"/>
    <property type="match status" value="1"/>
</dbReference>
<dbReference type="InterPro" id="IPR050551">
    <property type="entry name" value="Fructan_Metab_Enzymes"/>
</dbReference>
<dbReference type="InterPro" id="IPR023296">
    <property type="entry name" value="Glyco_hydro_beta-prop_sf"/>
</dbReference>
<comment type="caution">
    <text evidence="20">The sequence shown here is derived from an EMBL/GenBank/DDBJ whole genome shotgun (WGS) entry which is preliminary data.</text>
</comment>
<dbReference type="Pfam" id="PF08244">
    <property type="entry name" value="Glyco_hydro_32C"/>
    <property type="match status" value="1"/>
</dbReference>
<dbReference type="SMART" id="SM00640">
    <property type="entry name" value="Glyco_32"/>
    <property type="match status" value="1"/>
</dbReference>
<comment type="pathway">
    <text evidence="4">Glycan biosynthesis; sucrose metabolism.</text>
</comment>
<dbReference type="EMBL" id="JAAIUW010000009">
    <property type="protein sequence ID" value="KAF7814118.1"/>
    <property type="molecule type" value="Genomic_DNA"/>
</dbReference>
<proteinExistence type="inferred from homology"/>
<dbReference type="InterPro" id="IPR013148">
    <property type="entry name" value="Glyco_hydro_32_N"/>
</dbReference>
<dbReference type="GO" id="GO:0005975">
    <property type="term" value="P:carbohydrate metabolic process"/>
    <property type="evidence" value="ECO:0007669"/>
    <property type="project" value="InterPro"/>
</dbReference>
<evidence type="ECO:0000256" key="4">
    <source>
        <dbReference type="ARBA" id="ARBA00004914"/>
    </source>
</evidence>
<name>A0A834T0B6_9FABA</name>
<keyword evidence="12 17" id="KW-0326">Glycosidase</keyword>
<feature type="domain" description="Glycosyl hydrolase family 32 N-terminal" evidence="18">
    <location>
        <begin position="1"/>
        <end position="306"/>
    </location>
</feature>
<evidence type="ECO:0000313" key="20">
    <source>
        <dbReference type="EMBL" id="KAF7814118.1"/>
    </source>
</evidence>
<dbReference type="InterPro" id="IPR013320">
    <property type="entry name" value="ConA-like_dom_sf"/>
</dbReference>
<dbReference type="GO" id="GO:0005775">
    <property type="term" value="C:vacuolar lumen"/>
    <property type="evidence" value="ECO:0007669"/>
    <property type="project" value="UniProtKB-SubCell"/>
</dbReference>
<dbReference type="GO" id="GO:0004564">
    <property type="term" value="F:beta-fructofuranosidase activity"/>
    <property type="evidence" value="ECO:0007669"/>
    <property type="project" value="UniProtKB-EC"/>
</dbReference>
<sequence>MRFKGLYHLFYQYNPKGAVWGNIVWAHSVSKDLINWTPLDPAIFPSQPSDINGCWSGSATILPSGKPAILYTGIDPNNHQVQNLAYPKNASDPLLREWVKSPKNPLMEPTSTNMINASSFRDPTTAWRGKDGHYRVLVGSKRDTRGIARLFRSKDFVNWVEAKHPLHSSKRTGMWECPDFFPVLVKGTLGVDTSADGDYVRHVLKMSLDDKKHDYYLIGSYDGKKDRFIPDSGFENGEESVLRYDYGKYYASKTFYDEDRKRRILLGWANESSSVNDDIKKGWSGIHAIPRTVWLHKSGKQLVQWPVGEIEKLRANPISLPNKVLKAGQTLQITAVTAAQADVEISFEAKEFGKAEVLDSWVDPQLLCSRKGASVKGGLGPFGLLAFASKGLKEYTAVFFRVFRYQNNNLVLMCSDQSRSSLNKDNDLTTYGTFIDVDPSHENLSLRSLIDNSVVESFGGEGKAVITARVYPTLAINDKALLYAFNYGASDVKITKLNAWSMKKAQVN</sequence>
<dbReference type="AlphaFoldDB" id="A0A834T0B6"/>
<keyword evidence="11" id="KW-0472">Membrane</keyword>
<evidence type="ECO:0000256" key="5">
    <source>
        <dbReference type="ARBA" id="ARBA00009902"/>
    </source>
</evidence>
<feature type="domain" description="Glycosyl hydrolase family 32 C-terminal" evidence="19">
    <location>
        <begin position="309"/>
        <end position="501"/>
    </location>
</feature>
<accession>A0A834T0B6</accession>
<dbReference type="InterPro" id="IPR001362">
    <property type="entry name" value="Glyco_hydro_32"/>
</dbReference>
<evidence type="ECO:0000313" key="21">
    <source>
        <dbReference type="Proteomes" id="UP000634136"/>
    </source>
</evidence>
<dbReference type="OrthoDB" id="202537at2759"/>
<dbReference type="Gene3D" id="2.115.10.20">
    <property type="entry name" value="Glycosyl hydrolase domain, family 43"/>
    <property type="match status" value="1"/>
</dbReference>
<keyword evidence="7" id="KW-0812">Transmembrane</keyword>
<evidence type="ECO:0000256" key="3">
    <source>
        <dbReference type="ARBA" id="ARBA00004606"/>
    </source>
</evidence>
<dbReference type="FunFam" id="2.60.120.560:FF:000002">
    <property type="entry name" value="Beta-fructofuranosidase, insoluble isoenzyme CWINV1"/>
    <property type="match status" value="1"/>
</dbReference>
<comment type="catalytic activity">
    <reaction evidence="1">
        <text>Hydrolysis of terminal non-reducing beta-D-fructofuranoside residues in beta-D-fructofuranosides.</text>
        <dbReference type="EC" id="3.2.1.26"/>
    </reaction>
</comment>
<dbReference type="Gene3D" id="2.60.120.560">
    <property type="entry name" value="Exo-inulinase, domain 1"/>
    <property type="match status" value="1"/>
</dbReference>
<evidence type="ECO:0000256" key="13">
    <source>
        <dbReference type="ARBA" id="ARBA00069269"/>
    </source>
</evidence>
<evidence type="ECO:0000256" key="6">
    <source>
        <dbReference type="ARBA" id="ARBA00022554"/>
    </source>
</evidence>
<dbReference type="PANTHER" id="PTHR31953">
    <property type="entry name" value="BETA-FRUCTOFURANOSIDASE, INSOLUBLE ISOENZYME CWINV1-RELATED"/>
    <property type="match status" value="1"/>
</dbReference>
<evidence type="ECO:0000256" key="15">
    <source>
        <dbReference type="ARBA" id="ARBA00080776"/>
    </source>
</evidence>
<comment type="similarity">
    <text evidence="5 17">Belongs to the glycosyl hydrolase 32 family.</text>
</comment>
<organism evidence="20 21">
    <name type="scientific">Senna tora</name>
    <dbReference type="NCBI Taxonomy" id="362788"/>
    <lineage>
        <taxon>Eukaryota</taxon>
        <taxon>Viridiplantae</taxon>
        <taxon>Streptophyta</taxon>
        <taxon>Embryophyta</taxon>
        <taxon>Tracheophyta</taxon>
        <taxon>Spermatophyta</taxon>
        <taxon>Magnoliopsida</taxon>
        <taxon>eudicotyledons</taxon>
        <taxon>Gunneridae</taxon>
        <taxon>Pentapetalae</taxon>
        <taxon>rosids</taxon>
        <taxon>fabids</taxon>
        <taxon>Fabales</taxon>
        <taxon>Fabaceae</taxon>
        <taxon>Caesalpinioideae</taxon>
        <taxon>Cassia clade</taxon>
        <taxon>Senna</taxon>
    </lineage>
</organism>
<gene>
    <name evidence="20" type="ORF">G2W53_028087</name>
</gene>